<keyword evidence="2" id="KW-0472">Membrane</keyword>
<dbReference type="InterPro" id="IPR019734">
    <property type="entry name" value="TPR_rpt"/>
</dbReference>
<feature type="transmembrane region" description="Helical" evidence="2">
    <location>
        <begin position="12"/>
        <end position="31"/>
    </location>
</feature>
<sequence>MLILSITNSILLFRSYLLVFLCLLIPLFFLINVEVYQIIKKVYGFYLHSYSSRNNLNLNSFNLWFEFYVISKQWLLCISMIELFYLSDIIKSDLAFISLAYCYRNINCLEIAEYYYLITLSYVPNDISLLKNLASVYDQLGQYDKAINVYRDVIKLSKEESIPDFYSNLV</sequence>
<geneLocation type="chloroplast" evidence="3"/>
<dbReference type="GeneID" id="33359692"/>
<dbReference type="EMBL" id="MF101443">
    <property type="protein sequence ID" value="ARW66530.1"/>
    <property type="molecule type" value="Genomic_DNA"/>
</dbReference>
<dbReference type="SMART" id="SM00028">
    <property type="entry name" value="TPR"/>
    <property type="match status" value="2"/>
</dbReference>
<reference evidence="3" key="1">
    <citation type="journal article" date="2017" name="J. Phycol.">
        <title>Analysis of chloroplast genomes and a supermatrix inform reclassification of the Rhodomelaceae (Rhodophyta).</title>
        <authorList>
            <person name="Diaz-Tapia P."/>
            <person name="Maggs C.A."/>
            <person name="West J.A."/>
            <person name="Verbruggen H."/>
        </authorList>
    </citation>
    <scope>NUCLEOTIDE SEQUENCE</scope>
    <source>
        <strain evidence="3">PD1087</strain>
    </source>
</reference>
<dbReference type="AlphaFoldDB" id="A0A1Z1MKA5"/>
<dbReference type="InterPro" id="IPR011990">
    <property type="entry name" value="TPR-like_helical_dom_sf"/>
</dbReference>
<accession>A0A1Z1MKA5</accession>
<evidence type="ECO:0000256" key="2">
    <source>
        <dbReference type="SAM" id="Phobius"/>
    </source>
</evidence>
<name>A0A1Z1MKA5_9FLOR</name>
<gene>
    <name evidence="3" type="primary">ycf37</name>
</gene>
<evidence type="ECO:0000313" key="3">
    <source>
        <dbReference type="EMBL" id="ARW66530.1"/>
    </source>
</evidence>
<dbReference type="Pfam" id="PF13176">
    <property type="entry name" value="TPR_7"/>
    <property type="match status" value="1"/>
</dbReference>
<protein>
    <submittedName>
        <fullName evidence="3">Uncharacterized protein</fullName>
    </submittedName>
</protein>
<keyword evidence="2" id="KW-1133">Transmembrane helix</keyword>
<dbReference type="PROSITE" id="PS50005">
    <property type="entry name" value="TPR"/>
    <property type="match status" value="1"/>
</dbReference>
<keyword evidence="2" id="KW-0812">Transmembrane</keyword>
<evidence type="ECO:0000256" key="1">
    <source>
        <dbReference type="PROSITE-ProRule" id="PRU00339"/>
    </source>
</evidence>
<keyword evidence="3" id="KW-0150">Chloroplast</keyword>
<keyword evidence="3" id="KW-0934">Plastid</keyword>
<keyword evidence="1" id="KW-0802">TPR repeat</keyword>
<organism evidence="3">
    <name type="scientific">Dasyclonium flaccidum</name>
    <dbReference type="NCBI Taxonomy" id="2007274"/>
    <lineage>
        <taxon>Eukaryota</taxon>
        <taxon>Rhodophyta</taxon>
        <taxon>Florideophyceae</taxon>
        <taxon>Rhodymeniophycidae</taxon>
        <taxon>Ceramiales</taxon>
        <taxon>Rhodomelaceae</taxon>
        <taxon>Polyzonieae</taxon>
        <taxon>Dasyclonium</taxon>
    </lineage>
</organism>
<proteinExistence type="predicted"/>
<dbReference type="Gene3D" id="1.25.40.10">
    <property type="entry name" value="Tetratricopeptide repeat domain"/>
    <property type="match status" value="1"/>
</dbReference>
<dbReference type="SUPFAM" id="SSF48452">
    <property type="entry name" value="TPR-like"/>
    <property type="match status" value="1"/>
</dbReference>
<feature type="repeat" description="TPR" evidence="1">
    <location>
        <begin position="127"/>
        <end position="160"/>
    </location>
</feature>
<dbReference type="RefSeq" id="YP_009397344.1">
    <property type="nucleotide sequence ID" value="NC_035287.1"/>
</dbReference>